<dbReference type="FunFam" id="3.40.50.300:FF:000421">
    <property type="entry name" value="Branched-chain amino acid ABC transporter ATP-binding protein"/>
    <property type="match status" value="1"/>
</dbReference>
<dbReference type="PANTHER" id="PTHR45772:SF1">
    <property type="entry name" value="ABC TRANSPORTER ATP-BINDING PROTEIN"/>
    <property type="match status" value="1"/>
</dbReference>
<dbReference type="RefSeq" id="WP_076004044.1">
    <property type="nucleotide sequence ID" value="NZ_CP018258.1"/>
</dbReference>
<keyword evidence="3 5" id="KW-0067">ATP-binding</keyword>
<evidence type="ECO:0000256" key="1">
    <source>
        <dbReference type="ARBA" id="ARBA00022448"/>
    </source>
</evidence>
<protein>
    <submittedName>
        <fullName evidence="5">Branched-chain amino acid transport system ATP-binding protein</fullName>
    </submittedName>
</protein>
<evidence type="ECO:0000256" key="2">
    <source>
        <dbReference type="ARBA" id="ARBA00022741"/>
    </source>
</evidence>
<dbReference type="PROSITE" id="PS50893">
    <property type="entry name" value="ABC_TRANSPORTER_2"/>
    <property type="match status" value="1"/>
</dbReference>
<dbReference type="Pfam" id="PF00005">
    <property type="entry name" value="ABC_tran"/>
    <property type="match status" value="1"/>
</dbReference>
<dbReference type="SMART" id="SM00382">
    <property type="entry name" value="AAA"/>
    <property type="match status" value="1"/>
</dbReference>
<dbReference type="InterPro" id="IPR032823">
    <property type="entry name" value="BCA_ABC_TP_C"/>
</dbReference>
<evidence type="ECO:0000313" key="6">
    <source>
        <dbReference type="Proteomes" id="UP000185934"/>
    </source>
</evidence>
<dbReference type="InterPro" id="IPR051120">
    <property type="entry name" value="ABC_AA/LPS_Transport"/>
</dbReference>
<accession>A0A1P8F7A6</accession>
<dbReference type="Proteomes" id="UP000185934">
    <property type="component" value="Chromosome"/>
</dbReference>
<evidence type="ECO:0000256" key="3">
    <source>
        <dbReference type="ARBA" id="ARBA00022840"/>
    </source>
</evidence>
<dbReference type="GO" id="GO:0005524">
    <property type="term" value="F:ATP binding"/>
    <property type="evidence" value="ECO:0007669"/>
    <property type="project" value="UniProtKB-KW"/>
</dbReference>
<dbReference type="InterPro" id="IPR003593">
    <property type="entry name" value="AAA+_ATPase"/>
</dbReference>
<gene>
    <name evidence="5" type="ORF">Dform_01021</name>
</gene>
<dbReference type="PANTHER" id="PTHR45772">
    <property type="entry name" value="CONSERVED COMPONENT OF ABC TRANSPORTER FOR NATURAL AMINO ACIDS-RELATED"/>
    <property type="match status" value="1"/>
</dbReference>
<dbReference type="STRING" id="1839801.Dform_01021"/>
<proteinExistence type="predicted"/>
<dbReference type="GO" id="GO:0005886">
    <property type="term" value="C:plasma membrane"/>
    <property type="evidence" value="ECO:0007669"/>
    <property type="project" value="TreeGrafter"/>
</dbReference>
<dbReference type="EMBL" id="CP018258">
    <property type="protein sequence ID" value="APV44357.1"/>
    <property type="molecule type" value="Genomic_DNA"/>
</dbReference>
<dbReference type="KEGG" id="dfo:Dform_01021"/>
<keyword evidence="1" id="KW-0813">Transport</keyword>
<evidence type="ECO:0000259" key="4">
    <source>
        <dbReference type="PROSITE" id="PS50893"/>
    </source>
</evidence>
<dbReference type="InterPro" id="IPR027417">
    <property type="entry name" value="P-loop_NTPase"/>
</dbReference>
<dbReference type="Gene3D" id="3.40.50.300">
    <property type="entry name" value="P-loop containing nucleotide triphosphate hydrolases"/>
    <property type="match status" value="1"/>
</dbReference>
<keyword evidence="2" id="KW-0547">Nucleotide-binding</keyword>
<feature type="domain" description="ABC transporter" evidence="4">
    <location>
        <begin position="14"/>
        <end position="275"/>
    </location>
</feature>
<dbReference type="InterPro" id="IPR003439">
    <property type="entry name" value="ABC_transporter-like_ATP-bd"/>
</dbReference>
<evidence type="ECO:0000313" key="5">
    <source>
        <dbReference type="EMBL" id="APV44357.1"/>
    </source>
</evidence>
<dbReference type="AlphaFoldDB" id="A0A1P8F7A6"/>
<sequence length="279" mass="30916">MGQPITSVANGVKVSLRNLTLSFGGINALKDVSVDIRENEILAIIGPNGAGKTCLLNCLNGFYKPQKGEILFEGKNISRIRPDKAAKLGLARTFQNIELFSGLTTLENAMAARHVFMKQNLLTGALYFGPAHNEEIRHRRVVEDIIDFLEIEPVRNKTVASLPYGMRKRIELARALALEPKVLLLDEPMAGMNTEEKEDIARFIVDIFEGQGESYPDTPVLRDGVRTIVLIEHDMGVVMDLADRIVVLDFGRKIAEGTPEEIKNNTQVISAYLGESSKR</sequence>
<dbReference type="CDD" id="cd03219">
    <property type="entry name" value="ABC_Mj1267_LivG_branched"/>
    <property type="match status" value="1"/>
</dbReference>
<dbReference type="OrthoDB" id="9805514at2"/>
<reference evidence="6" key="1">
    <citation type="submission" date="2016-11" db="EMBL/GenBank/DDBJ databases">
        <title>Dehalogenimonas formicexedens sp. nov., a chlorinated alkane respiring bacterium isolated from contaminated groundwater.</title>
        <authorList>
            <person name="Key T.A."/>
            <person name="Bowman K.S."/>
            <person name="Lee I."/>
            <person name="Chun J."/>
            <person name="Albuquerque L."/>
            <person name="da Costa M.S."/>
            <person name="Rainey F.A."/>
            <person name="Moe W.M."/>
        </authorList>
    </citation>
    <scope>NUCLEOTIDE SEQUENCE [LARGE SCALE GENOMIC DNA]</scope>
    <source>
        <strain evidence="6">NSZ-14</strain>
    </source>
</reference>
<dbReference type="SUPFAM" id="SSF52540">
    <property type="entry name" value="P-loop containing nucleoside triphosphate hydrolases"/>
    <property type="match status" value="1"/>
</dbReference>
<dbReference type="Pfam" id="PF12399">
    <property type="entry name" value="BCA_ABC_TP_C"/>
    <property type="match status" value="1"/>
</dbReference>
<keyword evidence="6" id="KW-1185">Reference proteome</keyword>
<dbReference type="GO" id="GO:0016887">
    <property type="term" value="F:ATP hydrolysis activity"/>
    <property type="evidence" value="ECO:0007669"/>
    <property type="project" value="InterPro"/>
</dbReference>
<name>A0A1P8F7A6_9CHLR</name>
<organism evidence="5 6">
    <name type="scientific">Dehalogenimonas formicexedens</name>
    <dbReference type="NCBI Taxonomy" id="1839801"/>
    <lineage>
        <taxon>Bacteria</taxon>
        <taxon>Bacillati</taxon>
        <taxon>Chloroflexota</taxon>
        <taxon>Dehalococcoidia</taxon>
        <taxon>Dehalococcoidales</taxon>
        <taxon>Dehalococcoidaceae</taxon>
        <taxon>Dehalogenimonas</taxon>
    </lineage>
</organism>